<gene>
    <name evidence="1" type="ORF">K4L44_02800</name>
</gene>
<sequence length="143" mass="16772">MEQLKLSNQFCFPFYVANRMITKLYQPILENHGLTYPQYLVLMVLWENDALPVKEIGKALYLNTNTLTPLLKRMEAMELITRKRDTVDERKVYIKLTQKANDIQQDMACVPMELFTKLGMPLDQMKRIKSDLQTVIEALENTK</sequence>
<accession>A0AC61NNI6</accession>
<proteinExistence type="predicted"/>
<organism evidence="1 2">
    <name type="scientific">Halosquirtibacter laminarini</name>
    <dbReference type="NCBI Taxonomy" id="3374600"/>
    <lineage>
        <taxon>Bacteria</taxon>
        <taxon>Pseudomonadati</taxon>
        <taxon>Bacteroidota</taxon>
        <taxon>Bacteroidia</taxon>
        <taxon>Marinilabiliales</taxon>
        <taxon>Prolixibacteraceae</taxon>
        <taxon>Halosquirtibacter</taxon>
    </lineage>
</organism>
<evidence type="ECO:0000313" key="1">
    <source>
        <dbReference type="EMBL" id="QZE14807.1"/>
    </source>
</evidence>
<name>A0AC61NNI6_9BACT</name>
<evidence type="ECO:0000313" key="2">
    <source>
        <dbReference type="Proteomes" id="UP000826212"/>
    </source>
</evidence>
<reference evidence="1" key="1">
    <citation type="submission" date="2021-08" db="EMBL/GenBank/DDBJ databases">
        <title>Novel anaerobic bacterium isolated from sea squirt in East Sea, Republic of Korea.</title>
        <authorList>
            <person name="Nguyen T.H."/>
            <person name="Li Z."/>
            <person name="Lee Y.-J."/>
            <person name="Ko J."/>
            <person name="Kim S.-G."/>
        </authorList>
    </citation>
    <scope>NUCLEOTIDE SEQUENCE</scope>
    <source>
        <strain evidence="1">KCTC 25031</strain>
    </source>
</reference>
<dbReference type="EMBL" id="CP081303">
    <property type="protein sequence ID" value="QZE14807.1"/>
    <property type="molecule type" value="Genomic_DNA"/>
</dbReference>
<dbReference type="Proteomes" id="UP000826212">
    <property type="component" value="Chromosome"/>
</dbReference>
<keyword evidence="2" id="KW-1185">Reference proteome</keyword>
<protein>
    <submittedName>
        <fullName evidence="1">MarR family transcriptional regulator</fullName>
    </submittedName>
</protein>